<dbReference type="EMBL" id="CACRZD030000004">
    <property type="protein sequence ID" value="CAA6658075.1"/>
    <property type="molecule type" value="Genomic_DNA"/>
</dbReference>
<keyword evidence="3" id="KW-0472">Membrane</keyword>
<keyword evidence="3" id="KW-1133">Transmembrane helix</keyword>
<dbReference type="SUPFAM" id="SSF57997">
    <property type="entry name" value="Tropomyosin"/>
    <property type="match status" value="1"/>
</dbReference>
<feature type="region of interest" description="Disordered" evidence="2">
    <location>
        <begin position="1097"/>
        <end position="1117"/>
    </location>
</feature>
<accession>A0A7I8IJL0</accession>
<feature type="compositionally biased region" description="Polar residues" evidence="2">
    <location>
        <begin position="1"/>
        <end position="11"/>
    </location>
</feature>
<feature type="region of interest" description="Disordered" evidence="2">
    <location>
        <begin position="163"/>
        <end position="200"/>
    </location>
</feature>
<feature type="compositionally biased region" description="Polar residues" evidence="2">
    <location>
        <begin position="98"/>
        <end position="109"/>
    </location>
</feature>
<evidence type="ECO:0000256" key="1">
    <source>
        <dbReference type="SAM" id="Coils"/>
    </source>
</evidence>
<dbReference type="Gene3D" id="1.10.287.1490">
    <property type="match status" value="1"/>
</dbReference>
<dbReference type="EMBL" id="LR743591">
    <property type="protein sequence ID" value="CAA2618358.1"/>
    <property type="molecule type" value="Genomic_DNA"/>
</dbReference>
<protein>
    <submittedName>
        <fullName evidence="4">Uncharacterized protein</fullName>
    </submittedName>
</protein>
<feature type="compositionally biased region" description="Basic and acidic residues" evidence="2">
    <location>
        <begin position="70"/>
        <end position="80"/>
    </location>
</feature>
<feature type="coiled-coil region" evidence="1">
    <location>
        <begin position="573"/>
        <end position="1070"/>
    </location>
</feature>
<feature type="compositionally biased region" description="Basic and acidic residues" evidence="2">
    <location>
        <begin position="179"/>
        <end position="200"/>
    </location>
</feature>
<keyword evidence="5" id="KW-1185">Reference proteome</keyword>
<organism evidence="4">
    <name type="scientific">Spirodela intermedia</name>
    <name type="common">Intermediate duckweed</name>
    <dbReference type="NCBI Taxonomy" id="51605"/>
    <lineage>
        <taxon>Eukaryota</taxon>
        <taxon>Viridiplantae</taxon>
        <taxon>Streptophyta</taxon>
        <taxon>Embryophyta</taxon>
        <taxon>Tracheophyta</taxon>
        <taxon>Spermatophyta</taxon>
        <taxon>Magnoliopsida</taxon>
        <taxon>Liliopsida</taxon>
        <taxon>Araceae</taxon>
        <taxon>Lemnoideae</taxon>
        <taxon>Spirodela</taxon>
    </lineage>
</organism>
<evidence type="ECO:0000313" key="5">
    <source>
        <dbReference type="Proteomes" id="UP001189122"/>
    </source>
</evidence>
<feature type="region of interest" description="Disordered" evidence="2">
    <location>
        <begin position="1"/>
        <end position="115"/>
    </location>
</feature>
<feature type="coiled-coil region" evidence="1">
    <location>
        <begin position="458"/>
        <end position="540"/>
    </location>
</feature>
<feature type="compositionally biased region" description="Polar residues" evidence="2">
    <location>
        <begin position="53"/>
        <end position="62"/>
    </location>
</feature>
<dbReference type="PANTHER" id="PTHR43049">
    <property type="entry name" value="EARLY ENDOSOME ANTIGEN"/>
    <property type="match status" value="1"/>
</dbReference>
<keyword evidence="1" id="KW-0175">Coiled coil</keyword>
<dbReference type="PANTHER" id="PTHR43049:SF1">
    <property type="entry name" value="EARLY ENDOSOME ANTIGEN"/>
    <property type="match status" value="1"/>
</dbReference>
<name>A0A7I8IJL0_SPIIN</name>
<gene>
    <name evidence="4" type="ORF">SI7747_04004525</name>
</gene>
<evidence type="ECO:0000256" key="3">
    <source>
        <dbReference type="SAM" id="Phobius"/>
    </source>
</evidence>
<evidence type="ECO:0000256" key="2">
    <source>
        <dbReference type="SAM" id="MobiDB-lite"/>
    </source>
</evidence>
<keyword evidence="3" id="KW-0812">Transmembrane</keyword>
<feature type="compositionally biased region" description="Basic and acidic residues" evidence="2">
    <location>
        <begin position="34"/>
        <end position="48"/>
    </location>
</feature>
<dbReference type="AlphaFoldDB" id="A0A7I8IJL0"/>
<proteinExistence type="predicted"/>
<feature type="compositionally biased region" description="Basic and acidic residues" evidence="2">
    <location>
        <begin position="12"/>
        <end position="27"/>
    </location>
</feature>
<sequence length="1150" mass="128605">MAEDTQASSTEELVKLPDAKVEELKKEDDEEDTALEREFIKVEKEPIDAKVNSPDSNSTAVKVSTPPPDGKLEDANDKIKQLSSELQQAESEKARFQSEVSTSQEALQKSNKRCEELESDLKRLKEEMVEARLKHQSEVDSLQQAQRTQEAFDGLTLELERSKERVEKLEQDLSSSADELSRFKELSDEKAALADSESKRASELEKMLEAAKTDAKEMDSTLTLLREELKVLDGQVKQSQQAEEALGKTRLELEQKELGIQELKKEVDALSASEKQLGEEMAARDSTLKSYELQVLGLQEELQKASKERETLEITQNLSKSDSLLTSAQSHSAELQERLDSLEELHKELGARTEKSTQEHLELNAELGKVKDRLKEAELKLVSVEERNVELEKQLNLAELKGHDDQVEIKKLRGKISELADLLKSTEEEAAMSTCHFQAYQERITQLESSAEKSSSMKVNLEKKLNEFAEKLGEKEIQASAAQDRVAELEELKKFKDLSEISAGKHSEAENLIEALRTELKSTNEKLQDVEKELEASGVRERETLEKLEHHGIAVEKATARSLELEALHESVSKDSERKLQEAISNLDQKDSETKLLTEKLKNLEEQAASHQEQAAKAAEKLVSLEAELEERSNKLVSLEARLLDSEKRCESSLSENKLLAETNQKLQAELEAYRSKTDELHSTLSSVHAEKDATAVQLALHLKAIDELRDQVTKVSQLHSETESRTKEAQLQLNEAHGRLTQRDSETQELNAKIHELESKIESYEEELRAAAASVEAHKSDLDAALSKLRALEGTIEEEKGSSSRLESENTYLVETNIKLTEELAAYEVKTSDLKRTLATLQEDNEKTSAELVNVASEGKTLQSQIASLTAQIEEVQRDHREKESSLNATMETLSAELKVKSDLQTRLVELEDKLSSSETQSREQIERIKSEVGEKEAELASMVKDHAEKLKEKDVLSENLGKLQVELDLALKRAAEQKEAESRKDLEQEATVKQLQGEVDAQRQHAASLEEQVNALKTQLHQYESQIKEKGAEVNSELEELRSKLTKASHLEEKIAELESKLQLASKKSEQAKLFGAYCLVLQRVETRDIGIAPPALSPELKRGQPSEAVSGSSATTAAEPSTAIALKFVLGVALVSVIVGVILGKRY</sequence>
<evidence type="ECO:0000313" key="4">
    <source>
        <dbReference type="EMBL" id="CAA2618358.1"/>
    </source>
</evidence>
<feature type="transmembrane region" description="Helical" evidence="3">
    <location>
        <begin position="1127"/>
        <end position="1147"/>
    </location>
</feature>
<reference evidence="4 5" key="1">
    <citation type="submission" date="2019-12" db="EMBL/GenBank/DDBJ databases">
        <authorList>
            <person name="Scholz U."/>
            <person name="Mascher M."/>
            <person name="Fiebig A."/>
        </authorList>
    </citation>
    <scope>NUCLEOTIDE SEQUENCE</scope>
</reference>
<dbReference type="Proteomes" id="UP001189122">
    <property type="component" value="Unassembled WGS sequence"/>
</dbReference>